<evidence type="ECO:0000256" key="3">
    <source>
        <dbReference type="SAM" id="MobiDB-lite"/>
    </source>
</evidence>
<evidence type="ECO:0000313" key="9">
    <source>
        <dbReference type="Proteomes" id="UP001521222"/>
    </source>
</evidence>
<evidence type="ECO:0008006" key="10">
    <source>
        <dbReference type="Google" id="ProtNLM"/>
    </source>
</evidence>
<protein>
    <recommendedName>
        <fullName evidence="10">EF-hand domain-containing protein</fullName>
    </recommendedName>
</protein>
<feature type="domain" description="Stealth protein CR1 conserved region 1" evidence="6">
    <location>
        <begin position="286"/>
        <end position="313"/>
    </location>
</feature>
<dbReference type="InterPro" id="IPR031358">
    <property type="entry name" value="Stealth_CR1"/>
</dbReference>
<reference evidence="8 9" key="1">
    <citation type="submission" date="2024-02" db="EMBL/GenBank/DDBJ databases">
        <title>De novo assembly and annotation of 12 fungi associated with fruit tree decline syndrome in Ontario, Canada.</title>
        <authorList>
            <person name="Sulman M."/>
            <person name="Ellouze W."/>
            <person name="Ilyukhin E."/>
        </authorList>
    </citation>
    <scope>NUCLEOTIDE SEQUENCE [LARGE SCALE GENOMIC DNA]</scope>
    <source>
        <strain evidence="8 9">M97-236</strain>
    </source>
</reference>
<dbReference type="PANTHER" id="PTHR24045">
    <property type="match status" value="1"/>
</dbReference>
<dbReference type="InterPro" id="IPR011992">
    <property type="entry name" value="EF-hand-dom_pair"/>
</dbReference>
<organism evidence="8 9">
    <name type="scientific">Nothophoma quercina</name>
    <dbReference type="NCBI Taxonomy" id="749835"/>
    <lineage>
        <taxon>Eukaryota</taxon>
        <taxon>Fungi</taxon>
        <taxon>Dikarya</taxon>
        <taxon>Ascomycota</taxon>
        <taxon>Pezizomycotina</taxon>
        <taxon>Dothideomycetes</taxon>
        <taxon>Pleosporomycetidae</taxon>
        <taxon>Pleosporales</taxon>
        <taxon>Pleosporineae</taxon>
        <taxon>Didymellaceae</taxon>
        <taxon>Nothophoma</taxon>
    </lineage>
</organism>
<evidence type="ECO:0000259" key="6">
    <source>
        <dbReference type="Pfam" id="PF17101"/>
    </source>
</evidence>
<gene>
    <name evidence="8" type="ORF">SLS59_008129</name>
</gene>
<dbReference type="InterPro" id="IPR047141">
    <property type="entry name" value="Stealth"/>
</dbReference>
<keyword evidence="4" id="KW-0812">Transmembrane</keyword>
<feature type="domain" description="Stealth protein CR4 conserved region 4" evidence="7">
    <location>
        <begin position="754"/>
        <end position="794"/>
    </location>
</feature>
<evidence type="ECO:0000259" key="7">
    <source>
        <dbReference type="Pfam" id="PF17103"/>
    </source>
</evidence>
<accession>A0ABR3QVF0</accession>
<keyword evidence="4" id="KW-1133">Transmembrane helix</keyword>
<feature type="region of interest" description="Disordered" evidence="3">
    <location>
        <begin position="72"/>
        <end position="110"/>
    </location>
</feature>
<dbReference type="EMBL" id="JAKIXB020000030">
    <property type="protein sequence ID" value="KAL1596138.1"/>
    <property type="molecule type" value="Genomic_DNA"/>
</dbReference>
<keyword evidence="4" id="KW-0472">Membrane</keyword>
<dbReference type="PANTHER" id="PTHR24045:SF0">
    <property type="entry name" value="N-ACETYLGLUCOSAMINE-1-PHOSPHOTRANSFERASE SUBUNITS ALPHA_BETA"/>
    <property type="match status" value="1"/>
</dbReference>
<dbReference type="Proteomes" id="UP001521222">
    <property type="component" value="Unassembled WGS sequence"/>
</dbReference>
<evidence type="ECO:0000256" key="1">
    <source>
        <dbReference type="ARBA" id="ARBA00007583"/>
    </source>
</evidence>
<feature type="transmembrane region" description="Helical" evidence="4">
    <location>
        <begin position="18"/>
        <end position="37"/>
    </location>
</feature>
<evidence type="ECO:0000313" key="8">
    <source>
        <dbReference type="EMBL" id="KAL1596138.1"/>
    </source>
</evidence>
<dbReference type="InterPro" id="IPR031356">
    <property type="entry name" value="Stealth_CR4"/>
</dbReference>
<name>A0ABR3QVF0_9PLEO</name>
<feature type="compositionally biased region" description="Basic residues" evidence="3">
    <location>
        <begin position="72"/>
        <end position="82"/>
    </location>
</feature>
<dbReference type="InterPro" id="IPR021520">
    <property type="entry name" value="Stealth_CR2"/>
</dbReference>
<keyword evidence="9" id="KW-1185">Reference proteome</keyword>
<feature type="domain" description="Stealth protein CR2 conserved region 2" evidence="5">
    <location>
        <begin position="330"/>
        <end position="444"/>
    </location>
</feature>
<dbReference type="Pfam" id="PF17103">
    <property type="entry name" value="Stealth_CR4"/>
    <property type="match status" value="1"/>
</dbReference>
<keyword evidence="2" id="KW-0808">Transferase</keyword>
<sequence length="795" mass="90741">MLGHTYPSYRRRTSFKKYYYVLLVIVVLGLWKSGALATSRAAKSDVKDFAHEINLRTSPELIDKQSHTLRIPHARDHHKHLPSPRVENIEDKRQPSPSPQAAPPAQKGEAIAQGLSFEDNSEEHDIDTIETIKGHNSDNVEHAAKLSHPDDDTELSDSEHSQFAGSGQARFGSSEKVGEIVDADHANKDQLAEDAVGGETNVEEQTAVLSNELQAPIQALEAMRPWSDRYTFPSWDECDSLREKADALPDMIHVPFEESVKDIVLEGWEDEWIAKARYSGPKLQEPKIDFVYNWVNGSQPELQDTMRPYELNSTLNDEEGEWMASHGTNRYREWDELRYSMRSVEKYAGSFTNRIQILVNAFQNQGSNTMGKQRPQWLKPDLEKVQVLSQEEFFGPKEQKCLPTFDSLTIENQLYNTKSETDRLFALSDDMILGKPHSASDLYSPLFGPTMGFKDNAYNTLRPPSAEDAARFGEKPFLIYTSWLLNRRFGARKRKGQVHFGHSLSRSIAKEAITSFPRSALRSAFQRFRGETGFQLYSWYVMFHYTMERHREALLWSYVMLRSDQNDDGYLDWNERKKILRELAEGMGNETPEQYRHRIWYRMGEYLAQAGLEPPKVNTDALWTSLDGPLMTKDLDCDAFETEDCLAPGFSLPSSDAQARSPVFSAAAVFDRVSRESPRCGDCLLKLILNRRRAGLGPLLPHQTKKPAQRATVVKALMKYQYTIVQPDAAFYMVTDAEQAEHALLRVYLKHKKTSGQICLNDDVVTQNEEELKQLRKVMSTLFEGLLPEPSSFEM</sequence>
<comment type="similarity">
    <text evidence="1">Belongs to the stealth family.</text>
</comment>
<proteinExistence type="inferred from homology"/>
<dbReference type="Pfam" id="PF11380">
    <property type="entry name" value="Stealth_CR2"/>
    <property type="match status" value="1"/>
</dbReference>
<dbReference type="Pfam" id="PF17101">
    <property type="entry name" value="Stealth_CR1"/>
    <property type="match status" value="1"/>
</dbReference>
<evidence type="ECO:0000256" key="2">
    <source>
        <dbReference type="ARBA" id="ARBA00022679"/>
    </source>
</evidence>
<dbReference type="SUPFAM" id="SSF47473">
    <property type="entry name" value="EF-hand"/>
    <property type="match status" value="1"/>
</dbReference>
<evidence type="ECO:0000259" key="5">
    <source>
        <dbReference type="Pfam" id="PF11380"/>
    </source>
</evidence>
<feature type="region of interest" description="Disordered" evidence="3">
    <location>
        <begin position="146"/>
        <end position="173"/>
    </location>
</feature>
<comment type="caution">
    <text evidence="8">The sequence shown here is derived from an EMBL/GenBank/DDBJ whole genome shotgun (WGS) entry which is preliminary data.</text>
</comment>
<evidence type="ECO:0000256" key="4">
    <source>
        <dbReference type="SAM" id="Phobius"/>
    </source>
</evidence>